<comment type="caution">
    <text evidence="3">The sequence shown here is derived from an EMBL/GenBank/DDBJ whole genome shotgun (WGS) entry which is preliminary data.</text>
</comment>
<dbReference type="PANTHER" id="PTHR23024:SF257">
    <property type="entry name" value="ALPHA_BETA HYDROLASE FOLD-3 DOMAIN-CONTAINING PROTEIN"/>
    <property type="match status" value="1"/>
</dbReference>
<feature type="compositionally biased region" description="Polar residues" evidence="1">
    <location>
        <begin position="317"/>
        <end position="327"/>
    </location>
</feature>
<feature type="domain" description="Alpha/beta hydrolase fold-3" evidence="2">
    <location>
        <begin position="76"/>
        <end position="279"/>
    </location>
</feature>
<dbReference type="InterPro" id="IPR050466">
    <property type="entry name" value="Carboxylest/Gibb_receptor"/>
</dbReference>
<feature type="region of interest" description="Disordered" evidence="1">
    <location>
        <begin position="290"/>
        <end position="327"/>
    </location>
</feature>
<proteinExistence type="predicted"/>
<name>A0A8X7ZDP9_POPTO</name>
<organism evidence="3 4">
    <name type="scientific">Populus tomentosa</name>
    <name type="common">Chinese white poplar</name>
    <dbReference type="NCBI Taxonomy" id="118781"/>
    <lineage>
        <taxon>Eukaryota</taxon>
        <taxon>Viridiplantae</taxon>
        <taxon>Streptophyta</taxon>
        <taxon>Embryophyta</taxon>
        <taxon>Tracheophyta</taxon>
        <taxon>Spermatophyta</taxon>
        <taxon>Magnoliopsida</taxon>
        <taxon>eudicotyledons</taxon>
        <taxon>Gunneridae</taxon>
        <taxon>Pentapetalae</taxon>
        <taxon>rosids</taxon>
        <taxon>fabids</taxon>
        <taxon>Malpighiales</taxon>
        <taxon>Salicaceae</taxon>
        <taxon>Saliceae</taxon>
        <taxon>Populus</taxon>
    </lineage>
</organism>
<evidence type="ECO:0000313" key="3">
    <source>
        <dbReference type="EMBL" id="KAG6761425.1"/>
    </source>
</evidence>
<gene>
    <name evidence="3" type="ORF">POTOM_034644</name>
</gene>
<dbReference type="Proteomes" id="UP000886885">
    <property type="component" value="Chromosome 9D"/>
</dbReference>
<reference evidence="3" key="1">
    <citation type="journal article" date="2020" name="bioRxiv">
        <title>Hybrid origin of Populus tomentosa Carr. identified through genome sequencing and phylogenomic analysis.</title>
        <authorList>
            <person name="An X."/>
            <person name="Gao K."/>
            <person name="Chen Z."/>
            <person name="Li J."/>
            <person name="Yang X."/>
            <person name="Yang X."/>
            <person name="Zhou J."/>
            <person name="Guo T."/>
            <person name="Zhao T."/>
            <person name="Huang S."/>
            <person name="Miao D."/>
            <person name="Khan W.U."/>
            <person name="Rao P."/>
            <person name="Ye M."/>
            <person name="Lei B."/>
            <person name="Liao W."/>
            <person name="Wang J."/>
            <person name="Ji L."/>
            <person name="Li Y."/>
            <person name="Guo B."/>
            <person name="Mustafa N.S."/>
            <person name="Li S."/>
            <person name="Yun Q."/>
            <person name="Keller S.R."/>
            <person name="Mao J."/>
            <person name="Zhang R."/>
            <person name="Strauss S.H."/>
        </authorList>
    </citation>
    <scope>NUCLEOTIDE SEQUENCE</scope>
    <source>
        <strain evidence="3">GM15</strain>
        <tissue evidence="3">Leaf</tissue>
    </source>
</reference>
<protein>
    <recommendedName>
        <fullName evidence="2">Alpha/beta hydrolase fold-3 domain-containing protein</fullName>
    </recommendedName>
</protein>
<evidence type="ECO:0000313" key="4">
    <source>
        <dbReference type="Proteomes" id="UP000886885"/>
    </source>
</evidence>
<evidence type="ECO:0000259" key="2">
    <source>
        <dbReference type="Pfam" id="PF07859"/>
    </source>
</evidence>
<sequence length="356" mass="39175">MDSSSNEIIHQWGSYIRVYKEGRVERFFGTDKVPSSINSTDGVSTKDVLIAPEIDVSARIFIPTSTINSGHKLPLLIYFHGGGFRVGSPFCATYHNYVTSLVTEASVVAVSIDYRLAPEYLVPTCHEDSWVALKWVASHSNGEGPEEWIRDYANFGQVFLAGDSGGANIAHDLAARAGIENLNGVKLTGLCLVHPYFGSKDSVDESWIFVSPATSGLDDFRYNPAADSRMASLGCTRVLICLAEKDVLRQRGLFYYETLRKSGWGGEVEIFETEGEGHVGDANGEEFDGVSVEEQHDQSKNNGDTAIESDEGRSMSGKDNPSNQTTVKVYQRRKPLVNSGIIRLYQLLVIEFHISS</sequence>
<accession>A0A8X7ZDP9</accession>
<keyword evidence="4" id="KW-1185">Reference proteome</keyword>
<dbReference type="InterPro" id="IPR013094">
    <property type="entry name" value="AB_hydrolase_3"/>
</dbReference>
<dbReference type="PANTHER" id="PTHR23024">
    <property type="entry name" value="ARYLACETAMIDE DEACETYLASE"/>
    <property type="match status" value="1"/>
</dbReference>
<dbReference type="Pfam" id="PF07859">
    <property type="entry name" value="Abhydrolase_3"/>
    <property type="match status" value="1"/>
</dbReference>
<dbReference type="GO" id="GO:0016787">
    <property type="term" value="F:hydrolase activity"/>
    <property type="evidence" value="ECO:0007669"/>
    <property type="project" value="InterPro"/>
</dbReference>
<evidence type="ECO:0000256" key="1">
    <source>
        <dbReference type="SAM" id="MobiDB-lite"/>
    </source>
</evidence>
<dbReference type="OrthoDB" id="408631at2759"/>
<dbReference type="EMBL" id="JAAWWB010000018">
    <property type="protein sequence ID" value="KAG6761425.1"/>
    <property type="molecule type" value="Genomic_DNA"/>
</dbReference>
<dbReference type="AlphaFoldDB" id="A0A8X7ZDP9"/>